<dbReference type="PANTHER" id="PTHR43132:SF8">
    <property type="entry name" value="HTH-TYPE TRANSCRIPTIONAL REGULATOR KMTR"/>
    <property type="match status" value="1"/>
</dbReference>
<evidence type="ECO:0000256" key="1">
    <source>
        <dbReference type="ARBA" id="ARBA00023015"/>
    </source>
</evidence>
<proteinExistence type="predicted"/>
<evidence type="ECO:0000313" key="6">
    <source>
        <dbReference type="EMBL" id="SFS53323.1"/>
    </source>
</evidence>
<organism evidence="6 7">
    <name type="scientific">Streptomyces harbinensis</name>
    <dbReference type="NCBI Taxonomy" id="1176198"/>
    <lineage>
        <taxon>Bacteria</taxon>
        <taxon>Bacillati</taxon>
        <taxon>Actinomycetota</taxon>
        <taxon>Actinomycetes</taxon>
        <taxon>Kitasatosporales</taxon>
        <taxon>Streptomycetaceae</taxon>
        <taxon>Streptomyces</taxon>
    </lineage>
</organism>
<sequence length="330" mass="36225">MALRVRFSESDTGRVRVAERSDELWEILLAAHQLQRQDGAEVFAQWRRFAASRLTGPMRRLLVLAPARGYSPDFLTPAEARSGGFDAGLNAVRETGRARLSAELAQLPPARRDFPWVRALARGEAADMRRLGEGIAAFRRALLAPFMPVMERQLAADRAWRAQVLLRGGVDLLLSTLHPTVTWEPPVLRVAQGPFGRELRLDGRGLVLVPAFFCWRVPTVLRDPALPPVLVYPIRHETAWATPPPDVGQLRRVSRLLGRTRAAVLEAAASGGSTTELAGHIRASAASASEHLRVLREAGLVLTRREGATSQHSLSPLGRALLEGTPDSRL</sequence>
<dbReference type="PANTHER" id="PTHR43132">
    <property type="entry name" value="ARSENICAL RESISTANCE OPERON REPRESSOR ARSR-RELATED"/>
    <property type="match status" value="1"/>
</dbReference>
<dbReference type="InterPro" id="IPR036390">
    <property type="entry name" value="WH_DNA-bd_sf"/>
</dbReference>
<evidence type="ECO:0000256" key="2">
    <source>
        <dbReference type="ARBA" id="ARBA00023125"/>
    </source>
</evidence>
<dbReference type="Gene3D" id="1.10.10.10">
    <property type="entry name" value="Winged helix-like DNA-binding domain superfamily/Winged helix DNA-binding domain"/>
    <property type="match status" value="1"/>
</dbReference>
<dbReference type="SMART" id="SM00418">
    <property type="entry name" value="HTH_ARSR"/>
    <property type="match status" value="1"/>
</dbReference>
<evidence type="ECO:0000259" key="5">
    <source>
        <dbReference type="SMART" id="SM00418"/>
    </source>
</evidence>
<dbReference type="CDD" id="cd00090">
    <property type="entry name" value="HTH_ARSR"/>
    <property type="match status" value="1"/>
</dbReference>
<feature type="domain" description="HTH arsR-type" evidence="5">
    <location>
        <begin position="252"/>
        <end position="323"/>
    </location>
</feature>
<evidence type="ECO:0000256" key="3">
    <source>
        <dbReference type="ARBA" id="ARBA00023163"/>
    </source>
</evidence>
<protein>
    <submittedName>
        <fullName evidence="6">Helix-turn-helix domain-containing protein</fullName>
    </submittedName>
</protein>
<dbReference type="SUPFAM" id="SSF46785">
    <property type="entry name" value="Winged helix' DNA-binding domain"/>
    <property type="match status" value="1"/>
</dbReference>
<keyword evidence="7" id="KW-1185">Reference proteome</keyword>
<dbReference type="InterPro" id="IPR001845">
    <property type="entry name" value="HTH_ArsR_DNA-bd_dom"/>
</dbReference>
<feature type="region of interest" description="Disordered" evidence="4">
    <location>
        <begin position="311"/>
        <end position="330"/>
    </location>
</feature>
<gene>
    <name evidence="6" type="ORF">SAMN05444716_102110</name>
</gene>
<dbReference type="InterPro" id="IPR011991">
    <property type="entry name" value="ArsR-like_HTH"/>
</dbReference>
<dbReference type="GO" id="GO:0003677">
    <property type="term" value="F:DNA binding"/>
    <property type="evidence" value="ECO:0007669"/>
    <property type="project" value="UniProtKB-KW"/>
</dbReference>
<name>A0A1I6QLN2_9ACTN</name>
<dbReference type="STRING" id="1176198.SAMN05444716_102110"/>
<keyword evidence="2" id="KW-0238">DNA-binding</keyword>
<evidence type="ECO:0000313" key="7">
    <source>
        <dbReference type="Proteomes" id="UP000198873"/>
    </source>
</evidence>
<evidence type="ECO:0000256" key="4">
    <source>
        <dbReference type="SAM" id="MobiDB-lite"/>
    </source>
</evidence>
<reference evidence="7" key="1">
    <citation type="submission" date="2016-10" db="EMBL/GenBank/DDBJ databases">
        <authorList>
            <person name="Varghese N."/>
            <person name="Submissions S."/>
        </authorList>
    </citation>
    <scope>NUCLEOTIDE SEQUENCE [LARGE SCALE GENOMIC DNA]</scope>
    <source>
        <strain evidence="7">CGMCC 4.7047</strain>
    </source>
</reference>
<dbReference type="GO" id="GO:0003700">
    <property type="term" value="F:DNA-binding transcription factor activity"/>
    <property type="evidence" value="ECO:0007669"/>
    <property type="project" value="InterPro"/>
</dbReference>
<keyword evidence="3" id="KW-0804">Transcription</keyword>
<dbReference type="AlphaFoldDB" id="A0A1I6QLN2"/>
<accession>A0A1I6QLN2</accession>
<dbReference type="InterPro" id="IPR051011">
    <property type="entry name" value="Metal_resp_trans_reg"/>
</dbReference>
<keyword evidence="1" id="KW-0805">Transcription regulation</keyword>
<dbReference type="EMBL" id="FPAB01000002">
    <property type="protein sequence ID" value="SFS53323.1"/>
    <property type="molecule type" value="Genomic_DNA"/>
</dbReference>
<dbReference type="InterPro" id="IPR036388">
    <property type="entry name" value="WH-like_DNA-bd_sf"/>
</dbReference>
<dbReference type="Proteomes" id="UP000198873">
    <property type="component" value="Unassembled WGS sequence"/>
</dbReference>